<proteinExistence type="predicted"/>
<evidence type="ECO:0000313" key="4">
    <source>
        <dbReference type="Proteomes" id="UP001428341"/>
    </source>
</evidence>
<accession>A0AAP0ML34</accession>
<dbReference type="Gene3D" id="1.10.8.430">
    <property type="entry name" value="Helical domain of apoptotic protease-activating factors"/>
    <property type="match status" value="1"/>
</dbReference>
<dbReference type="Proteomes" id="UP001428341">
    <property type="component" value="Unassembled WGS sequence"/>
</dbReference>
<evidence type="ECO:0008006" key="5">
    <source>
        <dbReference type="Google" id="ProtNLM"/>
    </source>
</evidence>
<protein>
    <recommendedName>
        <fullName evidence="5">NB-ARC domain-containing protein</fullName>
    </recommendedName>
</protein>
<keyword evidence="2" id="KW-0611">Plant defense</keyword>
<sequence>MDSKHNFFIDNLDQEEAWRLFKKMAGDYVENRKFKSTSTVVAKGFGGMPIALTTIARATRDKTVHEWKHALRELQTPSVVNFNGLPADAYSRIEQSFEYLKDEQLKKNFLLCSLMGNPIFTSDLFKYSTALNNFQCTTSFAMLAYQLHGEASIYFW</sequence>
<evidence type="ECO:0000256" key="1">
    <source>
        <dbReference type="ARBA" id="ARBA00022741"/>
    </source>
</evidence>
<dbReference type="GO" id="GO:0006952">
    <property type="term" value="P:defense response"/>
    <property type="evidence" value="ECO:0007669"/>
    <property type="project" value="UniProtKB-KW"/>
</dbReference>
<dbReference type="InterPro" id="IPR050905">
    <property type="entry name" value="Plant_NBS-LRR"/>
</dbReference>
<comment type="caution">
    <text evidence="3">The sequence shown here is derived from an EMBL/GenBank/DDBJ whole genome shotgun (WGS) entry which is preliminary data.</text>
</comment>
<gene>
    <name evidence="3" type="ORF">WN944_007469</name>
</gene>
<name>A0AAP0ML34_9ROSI</name>
<dbReference type="InterPro" id="IPR042197">
    <property type="entry name" value="Apaf_helical"/>
</dbReference>
<dbReference type="PANTHER" id="PTHR33463:SF198">
    <property type="entry name" value="RPP4C3"/>
    <property type="match status" value="1"/>
</dbReference>
<dbReference type="GO" id="GO:0043531">
    <property type="term" value="F:ADP binding"/>
    <property type="evidence" value="ECO:0007669"/>
    <property type="project" value="InterPro"/>
</dbReference>
<dbReference type="SUPFAM" id="SSF52540">
    <property type="entry name" value="P-loop containing nucleoside triphosphate hydrolases"/>
    <property type="match status" value="1"/>
</dbReference>
<evidence type="ECO:0000256" key="2">
    <source>
        <dbReference type="ARBA" id="ARBA00022821"/>
    </source>
</evidence>
<keyword evidence="1" id="KW-0547">Nucleotide-binding</keyword>
<dbReference type="InterPro" id="IPR027417">
    <property type="entry name" value="P-loop_NTPase"/>
</dbReference>
<dbReference type="GO" id="GO:0005524">
    <property type="term" value="F:ATP binding"/>
    <property type="evidence" value="ECO:0007669"/>
    <property type="project" value="UniProtKB-KW"/>
</dbReference>
<dbReference type="PANTHER" id="PTHR33463">
    <property type="entry name" value="NB-ARC DOMAIN-CONTAINING PROTEIN-RELATED"/>
    <property type="match status" value="1"/>
</dbReference>
<organism evidence="3 4">
    <name type="scientific">Citrus x changshan-huyou</name>
    <dbReference type="NCBI Taxonomy" id="2935761"/>
    <lineage>
        <taxon>Eukaryota</taxon>
        <taxon>Viridiplantae</taxon>
        <taxon>Streptophyta</taxon>
        <taxon>Embryophyta</taxon>
        <taxon>Tracheophyta</taxon>
        <taxon>Spermatophyta</taxon>
        <taxon>Magnoliopsida</taxon>
        <taxon>eudicotyledons</taxon>
        <taxon>Gunneridae</taxon>
        <taxon>Pentapetalae</taxon>
        <taxon>rosids</taxon>
        <taxon>malvids</taxon>
        <taxon>Sapindales</taxon>
        <taxon>Rutaceae</taxon>
        <taxon>Aurantioideae</taxon>
        <taxon>Citrus</taxon>
    </lineage>
</organism>
<keyword evidence="4" id="KW-1185">Reference proteome</keyword>
<reference evidence="3 4" key="1">
    <citation type="submission" date="2024-05" db="EMBL/GenBank/DDBJ databases">
        <title>Haplotype-resolved chromosome-level genome assembly of Huyou (Citrus changshanensis).</title>
        <authorList>
            <person name="Miao C."/>
            <person name="Chen W."/>
            <person name="Wu Y."/>
            <person name="Wang L."/>
            <person name="Zhao S."/>
            <person name="Grierson D."/>
            <person name="Xu C."/>
            <person name="Chen K."/>
        </authorList>
    </citation>
    <scope>NUCLEOTIDE SEQUENCE [LARGE SCALE GENOMIC DNA]</scope>
    <source>
        <strain evidence="3">01-14</strain>
        <tissue evidence="3">Leaf</tissue>
    </source>
</reference>
<dbReference type="AlphaFoldDB" id="A0AAP0ML34"/>
<evidence type="ECO:0000313" key="3">
    <source>
        <dbReference type="EMBL" id="KAK9215464.1"/>
    </source>
</evidence>
<dbReference type="EMBL" id="JBCGBO010000003">
    <property type="protein sequence ID" value="KAK9215464.1"/>
    <property type="molecule type" value="Genomic_DNA"/>
</dbReference>